<sequence>MKLLENKTAVIYGGGGSIGGAMGRAFAAEGARVFLAGRTPEKLDAVAAAIRSEGGLAETAIVDALDESAVNGWVDSVATQTGSIDISVNVISQDALFVPMLDMPVAAFGQAMEKVARSFLLTTRAAARHMVKQGSGVILQFGGSDPTNSTPNLGTVQAGCDLVEGMRRQWACELGPSSVRVVSMRTGGIPEGLPDVPDMAPFKQQMIDATLLKRAATLEDVGRVAVFLVSDHARTITSTQVNISCGALVD</sequence>
<dbReference type="AlphaFoldDB" id="A0A2W2G5T6"/>
<dbReference type="SUPFAM" id="SSF51735">
    <property type="entry name" value="NAD(P)-binding Rossmann-fold domains"/>
    <property type="match status" value="1"/>
</dbReference>
<gene>
    <name evidence="3" type="ORF">C1I98_15880</name>
</gene>
<dbReference type="CDD" id="cd05233">
    <property type="entry name" value="SDR_c"/>
    <property type="match status" value="1"/>
</dbReference>
<dbReference type="Pfam" id="PF13561">
    <property type="entry name" value="adh_short_C2"/>
    <property type="match status" value="1"/>
</dbReference>
<keyword evidence="4" id="KW-1185">Reference proteome</keyword>
<evidence type="ECO:0000256" key="2">
    <source>
        <dbReference type="ARBA" id="ARBA00023002"/>
    </source>
</evidence>
<evidence type="ECO:0000313" key="4">
    <source>
        <dbReference type="Proteomes" id="UP000248544"/>
    </source>
</evidence>
<organism evidence="3 4">
    <name type="scientific">Spongiactinospora gelatinilytica</name>
    <dbReference type="NCBI Taxonomy" id="2666298"/>
    <lineage>
        <taxon>Bacteria</taxon>
        <taxon>Bacillati</taxon>
        <taxon>Actinomycetota</taxon>
        <taxon>Actinomycetes</taxon>
        <taxon>Streptosporangiales</taxon>
        <taxon>Streptosporangiaceae</taxon>
        <taxon>Spongiactinospora</taxon>
    </lineage>
</organism>
<proteinExistence type="inferred from homology"/>
<evidence type="ECO:0000313" key="3">
    <source>
        <dbReference type="EMBL" id="PZG45256.1"/>
    </source>
</evidence>
<protein>
    <submittedName>
        <fullName evidence="3">3-oxoacyl-ACP reductase</fullName>
    </submittedName>
</protein>
<accession>A0A2W2G5T6</accession>
<evidence type="ECO:0000256" key="1">
    <source>
        <dbReference type="ARBA" id="ARBA00006484"/>
    </source>
</evidence>
<dbReference type="Gene3D" id="3.40.50.720">
    <property type="entry name" value="NAD(P)-binding Rossmann-like Domain"/>
    <property type="match status" value="1"/>
</dbReference>
<keyword evidence="2" id="KW-0560">Oxidoreductase</keyword>
<dbReference type="Proteomes" id="UP000248544">
    <property type="component" value="Unassembled WGS sequence"/>
</dbReference>
<dbReference type="InterPro" id="IPR036291">
    <property type="entry name" value="NAD(P)-bd_dom_sf"/>
</dbReference>
<dbReference type="RefSeq" id="WP_111168237.1">
    <property type="nucleotide sequence ID" value="NZ_POUA01000109.1"/>
</dbReference>
<reference evidence="3 4" key="1">
    <citation type="submission" date="2018-01" db="EMBL/GenBank/DDBJ databases">
        <title>Draft genome sequence of Sphaerisporangium sp. 7K107.</title>
        <authorList>
            <person name="Sahin N."/>
            <person name="Saygin H."/>
            <person name="Ay H."/>
        </authorList>
    </citation>
    <scope>NUCLEOTIDE SEQUENCE [LARGE SCALE GENOMIC DNA]</scope>
    <source>
        <strain evidence="3 4">7K107</strain>
    </source>
</reference>
<dbReference type="EMBL" id="POUA01000109">
    <property type="protein sequence ID" value="PZG45256.1"/>
    <property type="molecule type" value="Genomic_DNA"/>
</dbReference>
<comment type="caution">
    <text evidence="3">The sequence shown here is derived from an EMBL/GenBank/DDBJ whole genome shotgun (WGS) entry which is preliminary data.</text>
</comment>
<dbReference type="InterPro" id="IPR002347">
    <property type="entry name" value="SDR_fam"/>
</dbReference>
<dbReference type="PRINTS" id="PR00081">
    <property type="entry name" value="GDHRDH"/>
</dbReference>
<dbReference type="PANTHER" id="PTHR43669:SF3">
    <property type="entry name" value="ALCOHOL DEHYDROGENASE, PUTATIVE (AFU_ORTHOLOGUE AFUA_3G03445)-RELATED"/>
    <property type="match status" value="1"/>
</dbReference>
<comment type="similarity">
    <text evidence="1">Belongs to the short-chain dehydrogenases/reductases (SDR) family.</text>
</comment>
<name>A0A2W2G5T6_9ACTN</name>
<dbReference type="PANTHER" id="PTHR43669">
    <property type="entry name" value="5-KETO-D-GLUCONATE 5-REDUCTASE"/>
    <property type="match status" value="1"/>
</dbReference>
<dbReference type="GO" id="GO:0016491">
    <property type="term" value="F:oxidoreductase activity"/>
    <property type="evidence" value="ECO:0007669"/>
    <property type="project" value="UniProtKB-KW"/>
</dbReference>